<dbReference type="RefSeq" id="WP_006951282.1">
    <property type="nucleotide sequence ID" value="NZ_JH594521.1"/>
</dbReference>
<dbReference type="PANTHER" id="PTHR37804">
    <property type="entry name" value="CDAA REGULATORY PROTEIN CDAR"/>
    <property type="match status" value="1"/>
</dbReference>
<keyword evidence="2" id="KW-1185">Reference proteome</keyword>
<name>H1Q089_9BACT</name>
<dbReference type="InterPro" id="IPR012505">
    <property type="entry name" value="YbbR"/>
</dbReference>
<dbReference type="Pfam" id="PF07949">
    <property type="entry name" value="YbbR"/>
    <property type="match status" value="1"/>
</dbReference>
<dbReference type="InterPro" id="IPR053154">
    <property type="entry name" value="c-di-AMP_regulator"/>
</dbReference>
<dbReference type="EMBL" id="AGWK01000009">
    <property type="protein sequence ID" value="EHO74166.1"/>
    <property type="molecule type" value="Genomic_DNA"/>
</dbReference>
<accession>H1Q089</accession>
<protein>
    <recommendedName>
        <fullName evidence="3">YbbR-like protein</fullName>
    </recommendedName>
</protein>
<evidence type="ECO:0008006" key="3">
    <source>
        <dbReference type="Google" id="ProtNLM"/>
    </source>
</evidence>
<dbReference type="Proteomes" id="UP000016023">
    <property type="component" value="Unassembled WGS sequence"/>
</dbReference>
<comment type="caution">
    <text evidence="1">The sequence shown here is derived from an EMBL/GenBank/DDBJ whole genome shotgun (WGS) entry which is preliminary data.</text>
</comment>
<dbReference type="AlphaFoldDB" id="H1Q089"/>
<dbReference type="PATRIC" id="fig|883158.3.peg.338"/>
<dbReference type="PANTHER" id="PTHR37804:SF1">
    <property type="entry name" value="CDAA REGULATORY PROTEIN CDAR"/>
    <property type="match status" value="1"/>
</dbReference>
<dbReference type="HOGENOM" id="CLU_069602_0_0_10"/>
<gene>
    <name evidence="1" type="ORF">HMPREF9140_00327</name>
</gene>
<dbReference type="Gene3D" id="2.170.120.40">
    <property type="entry name" value="YbbR-like domain"/>
    <property type="match status" value="1"/>
</dbReference>
<evidence type="ECO:0000313" key="2">
    <source>
        <dbReference type="Proteomes" id="UP000016023"/>
    </source>
</evidence>
<sequence>MMVRNVLQTPKQFRNFLSKIINKEFLIFLFFLALSGLFWLTMTLDETYEKEFSIDIRLIGVPKNVVITSEIDSTIHFTVRDKGYMVILYQLGQQLNHPIFFDYNTYSDNKGAGTIPIADVQRQINQQLFKSSKITSVKSDDLVFTFNFGQCKKVPVQMLGNIDPGNSYYLAHTEFTPDSVVVYATKKVLDSIHKAQTEKLNVGNFTEPKEITVNLAKIAKAKFVPAQVKIKLFPDVLTEEKVEVPIEPTNVPENKVLRTFPGKITVSFVVGAQRLRTLPKDLTTKELLPTGFKVVVDYNEVMTRHTEKCRLYLLATPNGVRNARLATNYIDYIIEQR</sequence>
<proteinExistence type="predicted"/>
<dbReference type="STRING" id="883158.HMPREF9140_00327"/>
<organism evidence="1 2">
    <name type="scientific">Prevotella micans F0438</name>
    <dbReference type="NCBI Taxonomy" id="883158"/>
    <lineage>
        <taxon>Bacteria</taxon>
        <taxon>Pseudomonadati</taxon>
        <taxon>Bacteroidota</taxon>
        <taxon>Bacteroidia</taxon>
        <taxon>Bacteroidales</taxon>
        <taxon>Prevotellaceae</taxon>
        <taxon>Prevotella</taxon>
    </lineage>
</organism>
<reference evidence="1 2" key="1">
    <citation type="submission" date="2011-12" db="EMBL/GenBank/DDBJ databases">
        <title>The Genome Sequence of Prevotella micans F0438.</title>
        <authorList>
            <consortium name="The Broad Institute Genome Sequencing Platform"/>
            <person name="Earl A."/>
            <person name="Ward D."/>
            <person name="Feldgarden M."/>
            <person name="Gevers D."/>
            <person name="Izard J."/>
            <person name="Baranova O.V."/>
            <person name="Blanton J.M."/>
            <person name="Wade W.G."/>
            <person name="Dewhirst F.E."/>
            <person name="Young S.K."/>
            <person name="Zeng Q."/>
            <person name="Gargeya S."/>
            <person name="Fitzgerald M."/>
            <person name="Haas B."/>
            <person name="Abouelleil A."/>
            <person name="Alvarado L."/>
            <person name="Arachchi H.M."/>
            <person name="Berlin A."/>
            <person name="Chapman S.B."/>
            <person name="Gearin G."/>
            <person name="Goldberg J."/>
            <person name="Griggs A."/>
            <person name="Gujja S."/>
            <person name="Hansen M."/>
            <person name="Heiman D."/>
            <person name="Howarth C."/>
            <person name="Larimer J."/>
            <person name="Lui A."/>
            <person name="MacDonald P.J.P."/>
            <person name="McCowen C."/>
            <person name="Montmayeur A."/>
            <person name="Murphy C."/>
            <person name="Neiman D."/>
            <person name="Pearson M."/>
            <person name="Priest M."/>
            <person name="Roberts A."/>
            <person name="Saif S."/>
            <person name="Shea T."/>
            <person name="Sisk P."/>
            <person name="Stolte C."/>
            <person name="Sykes S."/>
            <person name="Wortman J."/>
            <person name="Nusbaum C."/>
            <person name="Birren B."/>
        </authorList>
    </citation>
    <scope>NUCLEOTIDE SEQUENCE [LARGE SCALE GENOMIC DNA]</scope>
    <source>
        <strain evidence="1 2">F0438</strain>
    </source>
</reference>
<dbReference type="eggNOG" id="COG4856">
    <property type="taxonomic scope" value="Bacteria"/>
</dbReference>
<evidence type="ECO:0000313" key="1">
    <source>
        <dbReference type="EMBL" id="EHO74166.1"/>
    </source>
</evidence>